<organism evidence="3 4">
    <name type="scientific">Purpureocillium lilacinum</name>
    <name type="common">Paecilomyces lilacinus</name>
    <dbReference type="NCBI Taxonomy" id="33203"/>
    <lineage>
        <taxon>Eukaryota</taxon>
        <taxon>Fungi</taxon>
        <taxon>Dikarya</taxon>
        <taxon>Ascomycota</taxon>
        <taxon>Pezizomycotina</taxon>
        <taxon>Sordariomycetes</taxon>
        <taxon>Hypocreomycetidae</taxon>
        <taxon>Hypocreales</taxon>
        <taxon>Ophiocordycipitaceae</taxon>
        <taxon>Purpureocillium</taxon>
    </lineage>
</organism>
<feature type="domain" description="HAT C-terminal dimerisation" evidence="2">
    <location>
        <begin position="136"/>
        <end position="218"/>
    </location>
</feature>
<dbReference type="SUPFAM" id="SSF53098">
    <property type="entry name" value="Ribonuclease H-like"/>
    <property type="match status" value="1"/>
</dbReference>
<feature type="region of interest" description="Disordered" evidence="1">
    <location>
        <begin position="105"/>
        <end position="130"/>
    </location>
</feature>
<gene>
    <name evidence="3" type="ORF">Purlil1_13467</name>
</gene>
<proteinExistence type="predicted"/>
<evidence type="ECO:0000313" key="4">
    <source>
        <dbReference type="Proteomes" id="UP001287286"/>
    </source>
</evidence>
<feature type="compositionally biased region" description="Polar residues" evidence="1">
    <location>
        <begin position="106"/>
        <end position="118"/>
    </location>
</feature>
<evidence type="ECO:0000313" key="3">
    <source>
        <dbReference type="EMBL" id="KAK4071313.1"/>
    </source>
</evidence>
<dbReference type="Pfam" id="PF05699">
    <property type="entry name" value="Dimer_Tnp_hAT"/>
    <property type="match status" value="1"/>
</dbReference>
<protein>
    <recommendedName>
        <fullName evidence="2">HAT C-terminal dimerisation domain-containing protein</fullName>
    </recommendedName>
</protein>
<comment type="caution">
    <text evidence="3">The sequence shown here is derived from an EMBL/GenBank/DDBJ whole genome shotgun (WGS) entry which is preliminary data.</text>
</comment>
<dbReference type="PANTHER" id="PTHR23272:SF184">
    <property type="entry name" value="OS03G0311250 PROTEIN"/>
    <property type="match status" value="1"/>
</dbReference>
<dbReference type="EMBL" id="JAWRVI010000226">
    <property type="protein sequence ID" value="KAK4071313.1"/>
    <property type="molecule type" value="Genomic_DNA"/>
</dbReference>
<keyword evidence="4" id="KW-1185">Reference proteome</keyword>
<evidence type="ECO:0000256" key="1">
    <source>
        <dbReference type="SAM" id="MobiDB-lite"/>
    </source>
</evidence>
<dbReference type="InterPro" id="IPR012337">
    <property type="entry name" value="RNaseH-like_sf"/>
</dbReference>
<dbReference type="PANTHER" id="PTHR23272">
    <property type="entry name" value="BED FINGER-RELATED"/>
    <property type="match status" value="1"/>
</dbReference>
<reference evidence="3 4" key="1">
    <citation type="journal article" date="2024" name="Microbiol. Resour. Announc.">
        <title>Genome annotations for the ascomycete fungi Trichoderma harzianum, Trichoderma aggressivum, and Purpureocillium lilacinum.</title>
        <authorList>
            <person name="Beijen E.P.W."/>
            <person name="Ohm R.A."/>
        </authorList>
    </citation>
    <scope>NUCLEOTIDE SEQUENCE [LARGE SCALE GENOMIC DNA]</scope>
    <source>
        <strain evidence="3 4">CBS 150709</strain>
    </source>
</reference>
<accession>A0ABR0BE12</accession>
<dbReference type="InterPro" id="IPR008906">
    <property type="entry name" value="HATC_C_dom"/>
</dbReference>
<name>A0ABR0BE12_PURLI</name>
<evidence type="ECO:0000259" key="2">
    <source>
        <dbReference type="Pfam" id="PF05699"/>
    </source>
</evidence>
<dbReference type="Proteomes" id="UP001287286">
    <property type="component" value="Unassembled WGS sequence"/>
</dbReference>
<sequence length="251" mass="28643">MPTVIPVEPILGWKKLHKYYSRLTSAAYVGAVVFNPAKKWRLLDQLWSRVPSRKTKTWRSEYEAKLLEIWEKYRERDVDNEVLATSDEASMDYIERRLARTVAGSPYNQGSMGTSGARKSNRKTKASTAGATGDDEYARYCAEDVVNSHHYRSRPIDWWKINRNRYPRLSLMAVDMLTIPSTSAESERTFSSAGRMAAPLRSRLRREIVAMAQCIRSWSKAGIYTPSLPLFGLNEDRWVDALASLKGPSDI</sequence>